<dbReference type="PANTHER" id="PTHR30007">
    <property type="entry name" value="PHP DOMAIN PROTEIN"/>
    <property type="match status" value="1"/>
</dbReference>
<protein>
    <submittedName>
        <fullName evidence="3">Transposase</fullName>
    </submittedName>
</protein>
<gene>
    <name evidence="3" type="ORF">ACFOPQ_08980</name>
</gene>
<evidence type="ECO:0000313" key="3">
    <source>
        <dbReference type="EMBL" id="MFC3860894.1"/>
    </source>
</evidence>
<dbReference type="RefSeq" id="WP_380077257.1">
    <property type="nucleotide sequence ID" value="NZ_JBHRZF010000108.1"/>
</dbReference>
<reference evidence="4" key="1">
    <citation type="journal article" date="2019" name="Int. J. Syst. Evol. Microbiol.">
        <title>The Global Catalogue of Microorganisms (GCM) 10K type strain sequencing project: providing services to taxonomists for standard genome sequencing and annotation.</title>
        <authorList>
            <consortium name="The Broad Institute Genomics Platform"/>
            <consortium name="The Broad Institute Genome Sequencing Center for Infectious Disease"/>
            <person name="Wu L."/>
            <person name="Ma J."/>
        </authorList>
    </citation>
    <scope>NUCLEOTIDE SEQUENCE [LARGE SCALE GENOMIC DNA]</scope>
    <source>
        <strain evidence="4">CCTCC AB 2013263</strain>
    </source>
</reference>
<organism evidence="3 4">
    <name type="scientific">Deinococcus antarcticus</name>
    <dbReference type="NCBI Taxonomy" id="1298767"/>
    <lineage>
        <taxon>Bacteria</taxon>
        <taxon>Thermotogati</taxon>
        <taxon>Deinococcota</taxon>
        <taxon>Deinococci</taxon>
        <taxon>Deinococcales</taxon>
        <taxon>Deinococcaceae</taxon>
        <taxon>Deinococcus</taxon>
    </lineage>
</organism>
<dbReference type="PANTHER" id="PTHR30007:SF0">
    <property type="entry name" value="TRANSPOSASE"/>
    <property type="match status" value="1"/>
</dbReference>
<dbReference type="EMBL" id="JBHRZF010000108">
    <property type="protein sequence ID" value="MFC3860894.1"/>
    <property type="molecule type" value="Genomic_DNA"/>
</dbReference>
<name>A0ABV8A6C6_9DEIO</name>
<keyword evidence="4" id="KW-1185">Reference proteome</keyword>
<dbReference type="Proteomes" id="UP001595748">
    <property type="component" value="Unassembled WGS sequence"/>
</dbReference>
<feature type="domain" description="Transposase IS4-like" evidence="2">
    <location>
        <begin position="15"/>
        <end position="96"/>
    </location>
</feature>
<dbReference type="Pfam" id="PF01609">
    <property type="entry name" value="DDE_Tnp_1"/>
    <property type="match status" value="1"/>
</dbReference>
<dbReference type="InterPro" id="IPR002559">
    <property type="entry name" value="Transposase_11"/>
</dbReference>
<evidence type="ECO:0000259" key="2">
    <source>
        <dbReference type="Pfam" id="PF01609"/>
    </source>
</evidence>
<feature type="region of interest" description="Disordered" evidence="1">
    <location>
        <begin position="1"/>
        <end position="36"/>
    </location>
</feature>
<feature type="region of interest" description="Disordered" evidence="1">
    <location>
        <begin position="103"/>
        <end position="128"/>
    </location>
</feature>
<evidence type="ECO:0000313" key="4">
    <source>
        <dbReference type="Proteomes" id="UP001595748"/>
    </source>
</evidence>
<evidence type="ECO:0000256" key="1">
    <source>
        <dbReference type="SAM" id="MobiDB-lite"/>
    </source>
</evidence>
<proteinExistence type="predicted"/>
<accession>A0ABV8A6C6</accession>
<comment type="caution">
    <text evidence="3">The sequence shown here is derived from an EMBL/GenBank/DDBJ whole genome shotgun (WGS) entry which is preliminary data.</text>
</comment>
<sequence>MHHQSPVGKKGAGGEEEKTGSNPTDRGKAGTKRNLLTDAKGIPLSIALSGANRHDSRMLSAMLEGIVVALPIPSTEEERHLALDRGYDTEACREITAQHALTAHIPRKATEATPLPPPSDPERHPLAA</sequence>